<organism evidence="1 2">
    <name type="scientific">Chryseobacterium rhizosphaerae</name>
    <dbReference type="NCBI Taxonomy" id="395937"/>
    <lineage>
        <taxon>Bacteria</taxon>
        <taxon>Pseudomonadati</taxon>
        <taxon>Bacteroidota</taxon>
        <taxon>Flavobacteriia</taxon>
        <taxon>Flavobacteriales</taxon>
        <taxon>Weeksellaceae</taxon>
        <taxon>Chryseobacterium group</taxon>
        <taxon>Chryseobacterium</taxon>
    </lineage>
</organism>
<comment type="caution">
    <text evidence="1">The sequence shown here is derived from an EMBL/GenBank/DDBJ whole genome shotgun (WGS) entry which is preliminary data.</text>
</comment>
<dbReference type="AlphaFoldDB" id="A0AAE3Y877"/>
<name>A0AAE3Y877_9FLAO</name>
<dbReference type="Proteomes" id="UP001184861">
    <property type="component" value="Unassembled WGS sequence"/>
</dbReference>
<sequence>MNLLIISIKNGFYETEDENSKDKISKVIVMKYTV</sequence>
<protein>
    <submittedName>
        <fullName evidence="1">Uncharacterized protein</fullName>
    </submittedName>
</protein>
<proteinExistence type="predicted"/>
<accession>A0AAE3Y877</accession>
<evidence type="ECO:0000313" key="1">
    <source>
        <dbReference type="EMBL" id="MDR6525697.1"/>
    </source>
</evidence>
<gene>
    <name evidence="1" type="ORF">J2787_001067</name>
</gene>
<dbReference type="EMBL" id="JAVDQY010000001">
    <property type="protein sequence ID" value="MDR6525697.1"/>
    <property type="molecule type" value="Genomic_DNA"/>
</dbReference>
<reference evidence="1" key="1">
    <citation type="submission" date="2023-07" db="EMBL/GenBank/DDBJ databases">
        <title>Sorghum-associated microbial communities from plants grown in Nebraska, USA.</title>
        <authorList>
            <person name="Schachtman D."/>
        </authorList>
    </citation>
    <scope>NUCLEOTIDE SEQUENCE</scope>
    <source>
        <strain evidence="1">DS2360</strain>
    </source>
</reference>
<evidence type="ECO:0000313" key="2">
    <source>
        <dbReference type="Proteomes" id="UP001184861"/>
    </source>
</evidence>